<protein>
    <submittedName>
        <fullName evidence="3">F-box protein At5g06550-like</fullName>
    </submittedName>
</protein>
<dbReference type="Proteomes" id="UP000694864">
    <property type="component" value="Chromosome 8"/>
</dbReference>
<reference evidence="3" key="2">
    <citation type="submission" date="2025-08" db="UniProtKB">
        <authorList>
            <consortium name="RefSeq"/>
        </authorList>
    </citation>
    <scope>IDENTIFICATION</scope>
    <source>
        <tissue evidence="3">Leaf</tissue>
    </source>
</reference>
<name>A0ABM0TAI9_CAMSA</name>
<evidence type="ECO:0000256" key="1">
    <source>
        <dbReference type="SAM" id="MobiDB-lite"/>
    </source>
</evidence>
<gene>
    <name evidence="3" type="primary">LOC104708449</name>
</gene>
<dbReference type="RefSeq" id="XP_010423325.1">
    <property type="nucleotide sequence ID" value="XM_010425023.2"/>
</dbReference>
<feature type="region of interest" description="Disordered" evidence="1">
    <location>
        <begin position="1"/>
        <end position="28"/>
    </location>
</feature>
<accession>A0ABM0TAI9</accession>
<feature type="compositionally biased region" description="Basic residues" evidence="1">
    <location>
        <begin position="11"/>
        <end position="23"/>
    </location>
</feature>
<sequence length="90" mass="10149">MPKYKNLLLTSKRRKSKSKKRKLVQREPESLFPVNQEIEEDEDETGFKLKIAAPSQEHGVQPLGNLYFNPGSVNVRNTGLVMSLSGGISY</sequence>
<organism evidence="2 3">
    <name type="scientific">Camelina sativa</name>
    <name type="common">False flax</name>
    <name type="synonym">Myagrum sativum</name>
    <dbReference type="NCBI Taxonomy" id="90675"/>
    <lineage>
        <taxon>Eukaryota</taxon>
        <taxon>Viridiplantae</taxon>
        <taxon>Streptophyta</taxon>
        <taxon>Embryophyta</taxon>
        <taxon>Tracheophyta</taxon>
        <taxon>Spermatophyta</taxon>
        <taxon>Magnoliopsida</taxon>
        <taxon>eudicotyledons</taxon>
        <taxon>Gunneridae</taxon>
        <taxon>Pentapetalae</taxon>
        <taxon>rosids</taxon>
        <taxon>malvids</taxon>
        <taxon>Brassicales</taxon>
        <taxon>Brassicaceae</taxon>
        <taxon>Camelineae</taxon>
        <taxon>Camelina</taxon>
    </lineage>
</organism>
<evidence type="ECO:0000313" key="2">
    <source>
        <dbReference type="Proteomes" id="UP000694864"/>
    </source>
</evidence>
<dbReference type="GeneID" id="104708449"/>
<reference evidence="2" key="1">
    <citation type="journal article" date="2014" name="Nat. Commun.">
        <title>The emerging biofuel crop Camelina sativa retains a highly undifferentiated hexaploid genome structure.</title>
        <authorList>
            <person name="Kagale S."/>
            <person name="Koh C."/>
            <person name="Nixon J."/>
            <person name="Bollina V."/>
            <person name="Clarke W.E."/>
            <person name="Tuteja R."/>
            <person name="Spillane C."/>
            <person name="Robinson S.J."/>
            <person name="Links M.G."/>
            <person name="Clarke C."/>
            <person name="Higgins E.E."/>
            <person name="Huebert T."/>
            <person name="Sharpe A.G."/>
            <person name="Parkin I.A."/>
        </authorList>
    </citation>
    <scope>NUCLEOTIDE SEQUENCE [LARGE SCALE GENOMIC DNA]</scope>
    <source>
        <strain evidence="2">cv. DH55</strain>
    </source>
</reference>
<evidence type="ECO:0000313" key="3">
    <source>
        <dbReference type="RefSeq" id="XP_010423325.1"/>
    </source>
</evidence>
<proteinExistence type="predicted"/>
<keyword evidence="2" id="KW-1185">Reference proteome</keyword>